<organism evidence="2 3">
    <name type="scientific">Paraburkholderia lycopersici</name>
    <dbReference type="NCBI Taxonomy" id="416944"/>
    <lineage>
        <taxon>Bacteria</taxon>
        <taxon>Pseudomonadati</taxon>
        <taxon>Pseudomonadota</taxon>
        <taxon>Betaproteobacteria</taxon>
        <taxon>Burkholderiales</taxon>
        <taxon>Burkholderiaceae</taxon>
        <taxon>Paraburkholderia</taxon>
    </lineage>
</organism>
<name>A0A1G6P734_9BURK</name>
<evidence type="ECO:0008006" key="4">
    <source>
        <dbReference type="Google" id="ProtNLM"/>
    </source>
</evidence>
<dbReference type="EMBL" id="FMYQ01000010">
    <property type="protein sequence ID" value="SDC76032.1"/>
    <property type="molecule type" value="Genomic_DNA"/>
</dbReference>
<protein>
    <recommendedName>
        <fullName evidence="4">Tetratricopeptide repeat-containing protein</fullName>
    </recommendedName>
</protein>
<evidence type="ECO:0000313" key="3">
    <source>
        <dbReference type="Proteomes" id="UP000198908"/>
    </source>
</evidence>
<proteinExistence type="predicted"/>
<reference evidence="3" key="1">
    <citation type="submission" date="2016-09" db="EMBL/GenBank/DDBJ databases">
        <authorList>
            <person name="Varghese N."/>
            <person name="Submissions S."/>
        </authorList>
    </citation>
    <scope>NUCLEOTIDE SEQUENCE [LARGE SCALE GENOMIC DNA]</scope>
    <source>
        <strain evidence="3">TNe-862</strain>
    </source>
</reference>
<dbReference type="Proteomes" id="UP000198908">
    <property type="component" value="Unassembled WGS sequence"/>
</dbReference>
<sequence length="194" mass="20894">MTQRLTPNAEAIDDALADFAQAALGGGLAPEAAERVADAGRLRERPGEALALLERARAAAPGHPVPLIALYRFYFYGHRLAEARAVGEGALSIVRTVLGAGFGVEPPPRDAVRYDAAVRFYLFTLKGLAYLHMRLGELESARRRLDELRRLDPEDQVGSAVLLHVLARREGDVDDDGAGASPSAYPARGWAVQP</sequence>
<dbReference type="SUPFAM" id="SSF48452">
    <property type="entry name" value="TPR-like"/>
    <property type="match status" value="1"/>
</dbReference>
<dbReference type="RefSeq" id="WP_091997129.1">
    <property type="nucleotide sequence ID" value="NZ_FMYQ01000010.1"/>
</dbReference>
<accession>A0A1G6P734</accession>
<feature type="region of interest" description="Disordered" evidence="1">
    <location>
        <begin position="172"/>
        <end position="194"/>
    </location>
</feature>
<dbReference type="OrthoDB" id="9812003at2"/>
<dbReference type="Gene3D" id="1.25.40.10">
    <property type="entry name" value="Tetratricopeptide repeat domain"/>
    <property type="match status" value="1"/>
</dbReference>
<evidence type="ECO:0000313" key="2">
    <source>
        <dbReference type="EMBL" id="SDC76032.1"/>
    </source>
</evidence>
<evidence type="ECO:0000256" key="1">
    <source>
        <dbReference type="SAM" id="MobiDB-lite"/>
    </source>
</evidence>
<dbReference type="AlphaFoldDB" id="A0A1G6P734"/>
<gene>
    <name evidence="2" type="ORF">SAMN05421548_11050</name>
</gene>
<dbReference type="InterPro" id="IPR011990">
    <property type="entry name" value="TPR-like_helical_dom_sf"/>
</dbReference>
<keyword evidence="3" id="KW-1185">Reference proteome</keyword>
<dbReference type="STRING" id="416944.SAMN05421548_11050"/>